<dbReference type="EMBL" id="AMCI01007156">
    <property type="protein sequence ID" value="EJW93114.1"/>
    <property type="molecule type" value="Genomic_DNA"/>
</dbReference>
<sequence length="82" mass="8888">MILALLVATLGFKTKTGFFVRSLVGSAGSLADKADVQSTLEIVGCSRAVGNCQFTLFSTTEILKVYRLRMETLPAWYSSGYS</sequence>
<accession>J9G0N0</accession>
<protein>
    <submittedName>
        <fullName evidence="1">Uncharacterized protein</fullName>
    </submittedName>
</protein>
<reference evidence="1" key="1">
    <citation type="journal article" date="2012" name="PLoS ONE">
        <title>Gene sets for utilization of primary and secondary nutrition supplies in the distal gut of endangered iberian lynx.</title>
        <authorList>
            <person name="Alcaide M."/>
            <person name="Messina E."/>
            <person name="Richter M."/>
            <person name="Bargiela R."/>
            <person name="Peplies J."/>
            <person name="Huws S.A."/>
            <person name="Newbold C.J."/>
            <person name="Golyshin P.N."/>
            <person name="Simon M.A."/>
            <person name="Lopez G."/>
            <person name="Yakimov M.M."/>
            <person name="Ferrer M."/>
        </authorList>
    </citation>
    <scope>NUCLEOTIDE SEQUENCE</scope>
</reference>
<evidence type="ECO:0000313" key="1">
    <source>
        <dbReference type="EMBL" id="EJW93114.1"/>
    </source>
</evidence>
<comment type="caution">
    <text evidence="1">The sequence shown here is derived from an EMBL/GenBank/DDBJ whole genome shotgun (WGS) entry which is preliminary data.</text>
</comment>
<dbReference type="AlphaFoldDB" id="J9G0N0"/>
<organism evidence="1">
    <name type="scientific">gut metagenome</name>
    <dbReference type="NCBI Taxonomy" id="749906"/>
    <lineage>
        <taxon>unclassified sequences</taxon>
        <taxon>metagenomes</taxon>
        <taxon>organismal metagenomes</taxon>
    </lineage>
</organism>
<gene>
    <name evidence="1" type="ORF">EVA_18778</name>
</gene>
<proteinExistence type="predicted"/>
<name>J9G0N0_9ZZZZ</name>